<feature type="region of interest" description="Disordered" evidence="10">
    <location>
        <begin position="100"/>
        <end position="142"/>
    </location>
</feature>
<dbReference type="AlphaFoldDB" id="A0AA39I6Y3"/>
<reference evidence="12" key="1">
    <citation type="submission" date="2023-06" db="EMBL/GenBank/DDBJ databases">
        <title>Genomic analysis of the entomopathogenic nematode Steinernema hermaphroditum.</title>
        <authorList>
            <person name="Schwarz E.M."/>
            <person name="Heppert J.K."/>
            <person name="Baniya A."/>
            <person name="Schwartz H.T."/>
            <person name="Tan C.-H."/>
            <person name="Antoshechkin I."/>
            <person name="Sternberg P.W."/>
            <person name="Goodrich-Blair H."/>
            <person name="Dillman A.R."/>
        </authorList>
    </citation>
    <scope>NUCLEOTIDE SEQUENCE</scope>
    <source>
        <strain evidence="12">PS9179</strain>
        <tissue evidence="12">Whole animal</tissue>
    </source>
</reference>
<evidence type="ECO:0000256" key="4">
    <source>
        <dbReference type="ARBA" id="ARBA00022833"/>
    </source>
</evidence>
<keyword evidence="2" id="KW-0479">Metal-binding</keyword>
<dbReference type="Proteomes" id="UP001175271">
    <property type="component" value="Unassembled WGS sequence"/>
</dbReference>
<evidence type="ECO:0000256" key="1">
    <source>
        <dbReference type="ARBA" id="ARBA00005993"/>
    </source>
</evidence>
<dbReference type="SUPFAM" id="SSF57716">
    <property type="entry name" value="Glucocorticoid receptor-like (DNA-binding domain)"/>
    <property type="match status" value="1"/>
</dbReference>
<dbReference type="PANTHER" id="PTHR46397:SF5">
    <property type="entry name" value="NUCLEAR HORMONE RECEPTOR FAMILY MEMBER NHR-20"/>
    <property type="match status" value="1"/>
</dbReference>
<keyword evidence="3" id="KW-0863">Zinc-finger</keyword>
<proteinExistence type="inferred from homology"/>
<dbReference type="EMBL" id="JAUCMV010000002">
    <property type="protein sequence ID" value="KAK0417899.1"/>
    <property type="molecule type" value="Genomic_DNA"/>
</dbReference>
<comment type="caution">
    <text evidence="12">The sequence shown here is derived from an EMBL/GenBank/DDBJ whole genome shotgun (WGS) entry which is preliminary data.</text>
</comment>
<name>A0AA39I6Y3_9BILA</name>
<feature type="compositionally biased region" description="Low complexity" evidence="10">
    <location>
        <begin position="130"/>
        <end position="142"/>
    </location>
</feature>
<keyword evidence="6" id="KW-0238">DNA-binding</keyword>
<feature type="domain" description="Nuclear receptor" evidence="11">
    <location>
        <begin position="13"/>
        <end position="91"/>
    </location>
</feature>
<evidence type="ECO:0000256" key="3">
    <source>
        <dbReference type="ARBA" id="ARBA00022771"/>
    </source>
</evidence>
<dbReference type="PROSITE" id="PS00031">
    <property type="entry name" value="NUCLEAR_REC_DBD_1"/>
    <property type="match status" value="1"/>
</dbReference>
<dbReference type="GO" id="GO:0003700">
    <property type="term" value="F:DNA-binding transcription factor activity"/>
    <property type="evidence" value="ECO:0007669"/>
    <property type="project" value="InterPro"/>
</dbReference>
<evidence type="ECO:0000259" key="11">
    <source>
        <dbReference type="PROSITE" id="PS51030"/>
    </source>
</evidence>
<dbReference type="PANTHER" id="PTHR46397">
    <property type="entry name" value="NUCLEAR HORMONE RECEPTOR FAMILY-RELATED"/>
    <property type="match status" value="1"/>
</dbReference>
<gene>
    <name evidence="12" type="ORF">QR680_013269</name>
</gene>
<dbReference type="PROSITE" id="PS51030">
    <property type="entry name" value="NUCLEAR_REC_DBD_2"/>
    <property type="match status" value="1"/>
</dbReference>
<accession>A0AA39I6Y3</accession>
<evidence type="ECO:0000313" key="12">
    <source>
        <dbReference type="EMBL" id="KAK0417899.1"/>
    </source>
</evidence>
<keyword evidence="5" id="KW-0805">Transcription regulation</keyword>
<dbReference type="InterPro" id="IPR013088">
    <property type="entry name" value="Znf_NHR/GATA"/>
</dbReference>
<protein>
    <recommendedName>
        <fullName evidence="11">Nuclear receptor domain-containing protein</fullName>
    </recommendedName>
</protein>
<dbReference type="Gene3D" id="3.30.50.10">
    <property type="entry name" value="Erythroid Transcription Factor GATA-1, subunit A"/>
    <property type="match status" value="1"/>
</dbReference>
<dbReference type="Pfam" id="PF00105">
    <property type="entry name" value="zf-C4"/>
    <property type="match status" value="1"/>
</dbReference>
<evidence type="ECO:0000256" key="7">
    <source>
        <dbReference type="ARBA" id="ARBA00023163"/>
    </source>
</evidence>
<keyword evidence="13" id="KW-1185">Reference proteome</keyword>
<organism evidence="12 13">
    <name type="scientific">Steinernema hermaphroditum</name>
    <dbReference type="NCBI Taxonomy" id="289476"/>
    <lineage>
        <taxon>Eukaryota</taxon>
        <taxon>Metazoa</taxon>
        <taxon>Ecdysozoa</taxon>
        <taxon>Nematoda</taxon>
        <taxon>Chromadorea</taxon>
        <taxon>Rhabditida</taxon>
        <taxon>Tylenchina</taxon>
        <taxon>Panagrolaimomorpha</taxon>
        <taxon>Strongyloidoidea</taxon>
        <taxon>Steinernematidae</taxon>
        <taxon>Steinernema</taxon>
    </lineage>
</organism>
<comment type="similarity">
    <text evidence="1">Belongs to the nuclear hormone receptor family.</text>
</comment>
<evidence type="ECO:0000256" key="10">
    <source>
        <dbReference type="SAM" id="MobiDB-lite"/>
    </source>
</evidence>
<keyword evidence="9" id="KW-0539">Nucleus</keyword>
<evidence type="ECO:0000256" key="6">
    <source>
        <dbReference type="ARBA" id="ARBA00023125"/>
    </source>
</evidence>
<dbReference type="GO" id="GO:0043565">
    <property type="term" value="F:sequence-specific DNA binding"/>
    <property type="evidence" value="ECO:0007669"/>
    <property type="project" value="InterPro"/>
</dbReference>
<dbReference type="GO" id="GO:0008270">
    <property type="term" value="F:zinc ion binding"/>
    <property type="evidence" value="ECO:0007669"/>
    <property type="project" value="UniProtKB-KW"/>
</dbReference>
<keyword evidence="7" id="KW-0804">Transcription</keyword>
<evidence type="ECO:0000313" key="13">
    <source>
        <dbReference type="Proteomes" id="UP001175271"/>
    </source>
</evidence>
<evidence type="ECO:0000256" key="5">
    <source>
        <dbReference type="ARBA" id="ARBA00023015"/>
    </source>
</evidence>
<dbReference type="InterPro" id="IPR001628">
    <property type="entry name" value="Znf_hrmn_rcpt"/>
</dbReference>
<dbReference type="SMART" id="SM00399">
    <property type="entry name" value="ZnF_C4"/>
    <property type="match status" value="1"/>
</dbReference>
<evidence type="ECO:0000256" key="2">
    <source>
        <dbReference type="ARBA" id="ARBA00022723"/>
    </source>
</evidence>
<dbReference type="PRINTS" id="PR00047">
    <property type="entry name" value="STROIDFINGER"/>
</dbReference>
<evidence type="ECO:0000256" key="9">
    <source>
        <dbReference type="ARBA" id="ARBA00023242"/>
    </source>
</evidence>
<sequence>MLPSDCSSPSSSKQLCSVCESPQSASPHFGTVSCLACAAFFRRTVSLNITFQCKGKEKGKCRISHELRMICRACRYDKCIRTGMQRSLLDMENTMRKRSAAWSAASSRQQEVSSKTSSEDSAEYGSYTNPDPFSRDPFSPFSDQVYEAPRPSRLLVFYVQQEQRTMDRGRVMFGHEDIGSLVEDNGGIVSPRCALPSLPAVAALQEGAPSA</sequence>
<keyword evidence="8" id="KW-0675">Receptor</keyword>
<evidence type="ECO:0000256" key="8">
    <source>
        <dbReference type="ARBA" id="ARBA00023170"/>
    </source>
</evidence>
<keyword evidence="4" id="KW-0862">Zinc</keyword>